<evidence type="ECO:0000313" key="3">
    <source>
        <dbReference type="Proteomes" id="UP000094570"/>
    </source>
</evidence>
<reference evidence="3" key="1">
    <citation type="submission" date="2016-04" db="EMBL/GenBank/DDBJ databases">
        <title>The genome sequence project of a novel Fervidobacterium isolate from a hot spring in Thailand.</title>
        <authorList>
            <person name="Gonzalez J.M."/>
            <person name="Cuecas A."/>
            <person name="Kanoksilapatham W."/>
        </authorList>
    </citation>
    <scope>NUCLEOTIDE SEQUENCE [LARGE SCALE GENOMIC DNA]</scope>
    <source>
        <strain evidence="3">FC2004</strain>
    </source>
</reference>
<comment type="caution">
    <text evidence="2">The sequence shown here is derived from an EMBL/GenBank/DDBJ whole genome shotgun (WGS) entry which is preliminary data.</text>
</comment>
<name>A0A1E3G0Y0_9BACT</name>
<feature type="transmembrane region" description="Helical" evidence="1">
    <location>
        <begin position="240"/>
        <end position="260"/>
    </location>
</feature>
<dbReference type="GO" id="GO:0005886">
    <property type="term" value="C:plasma membrane"/>
    <property type="evidence" value="ECO:0007669"/>
    <property type="project" value="UniProtKB-SubCell"/>
</dbReference>
<sequence>MQLLRWELKRNFKSFLLWTAFIVLIQWMYFAFFPSIAGDDGLFSSKLQLLPKAFLKLFGVDKIDFSDILHFFAMQGQIWVFLFATFYPARLSSSMFVKEENDKTIEFLFARPIRRESYVFQKFTATTVYLLLFDLTITVALLGMFNKYKVKPFDISLFWKLVLSFWAVHIFMSAVGIIFSVVARKRSTADTGTFFALGFFYAISLIARVYEKYRYLQVLTPFGVFDPAELIKGADFNTGGFLIVVLIYALSLGFSIVYYTKKDVYI</sequence>
<dbReference type="PANTHER" id="PTHR37305">
    <property type="entry name" value="INTEGRAL MEMBRANE PROTEIN-RELATED"/>
    <property type="match status" value="1"/>
</dbReference>
<feature type="transmembrane region" description="Helical" evidence="1">
    <location>
        <begin position="194"/>
        <end position="210"/>
    </location>
</feature>
<dbReference type="GO" id="GO:0140359">
    <property type="term" value="F:ABC-type transporter activity"/>
    <property type="evidence" value="ECO:0007669"/>
    <property type="project" value="InterPro"/>
</dbReference>
<dbReference type="OrthoDB" id="9800309at2"/>
<organism evidence="2 3">
    <name type="scientific">Fervidobacterium thailandense</name>
    <dbReference type="NCBI Taxonomy" id="1008305"/>
    <lineage>
        <taxon>Bacteria</taxon>
        <taxon>Thermotogati</taxon>
        <taxon>Thermotogota</taxon>
        <taxon>Thermotogae</taxon>
        <taxon>Thermotogales</taxon>
        <taxon>Fervidobacteriaceae</taxon>
        <taxon>Fervidobacterium</taxon>
    </lineage>
</organism>
<evidence type="ECO:0000313" key="2">
    <source>
        <dbReference type="EMBL" id="ODN29800.1"/>
    </source>
</evidence>
<feature type="transmembrane region" description="Helical" evidence="1">
    <location>
        <begin position="15"/>
        <end position="37"/>
    </location>
</feature>
<evidence type="ECO:0000256" key="1">
    <source>
        <dbReference type="SAM" id="Phobius"/>
    </source>
</evidence>
<keyword evidence="1" id="KW-0472">Membrane</keyword>
<dbReference type="RefSeq" id="WP_069293819.1">
    <property type="nucleotide sequence ID" value="NZ_CP140110.1"/>
</dbReference>
<feature type="transmembrane region" description="Helical" evidence="1">
    <location>
        <begin position="123"/>
        <end position="145"/>
    </location>
</feature>
<keyword evidence="1" id="KW-0812">Transmembrane</keyword>
<dbReference type="STRING" id="1008305.A4H02_08880"/>
<dbReference type="AlphaFoldDB" id="A0A1E3G0Y0"/>
<feature type="transmembrane region" description="Helical" evidence="1">
    <location>
        <begin position="68"/>
        <end position="89"/>
    </location>
</feature>
<evidence type="ECO:0008006" key="4">
    <source>
        <dbReference type="Google" id="ProtNLM"/>
    </source>
</evidence>
<keyword evidence="3" id="KW-1185">Reference proteome</keyword>
<proteinExistence type="predicted"/>
<dbReference type="Proteomes" id="UP000094570">
    <property type="component" value="Unassembled WGS sequence"/>
</dbReference>
<keyword evidence="1" id="KW-1133">Transmembrane helix</keyword>
<dbReference type="PANTHER" id="PTHR37305:SF1">
    <property type="entry name" value="MEMBRANE PROTEIN"/>
    <property type="match status" value="1"/>
</dbReference>
<accession>A0A1E3G0Y0</accession>
<dbReference type="Pfam" id="PF12679">
    <property type="entry name" value="ABC2_membrane_2"/>
    <property type="match status" value="1"/>
</dbReference>
<dbReference type="EMBL" id="LWAF01000019">
    <property type="protein sequence ID" value="ODN29800.1"/>
    <property type="molecule type" value="Genomic_DNA"/>
</dbReference>
<feature type="transmembrane region" description="Helical" evidence="1">
    <location>
        <begin position="157"/>
        <end position="182"/>
    </location>
</feature>
<protein>
    <recommendedName>
        <fullName evidence="4">ABC transporter permease</fullName>
    </recommendedName>
</protein>
<gene>
    <name evidence="2" type="ORF">A4H02_08880</name>
</gene>